<dbReference type="FunFam" id="3.40.50.80:FF:000030">
    <property type="entry name" value="NADPH-dependent diflavin oxidoreductase 1"/>
    <property type="match status" value="1"/>
</dbReference>
<feature type="binding site" evidence="12">
    <location>
        <begin position="518"/>
        <end position="522"/>
    </location>
    <ligand>
        <name>NADP(+)</name>
        <dbReference type="ChEBI" id="CHEBI:58349"/>
    </ligand>
</feature>
<keyword evidence="4 12" id="KW-0285">Flavoprotein</keyword>
<dbReference type="AlphaFoldDB" id="A0A3Q1HTT0"/>
<evidence type="ECO:0000313" key="16">
    <source>
        <dbReference type="Proteomes" id="UP000265040"/>
    </source>
</evidence>
<comment type="cofactor">
    <cofactor evidence="1 12">
        <name>FMN</name>
        <dbReference type="ChEBI" id="CHEBI:58210"/>
    </cofactor>
</comment>
<feature type="binding site" evidence="12">
    <location>
        <begin position="12"/>
        <end position="17"/>
    </location>
    <ligand>
        <name>FMN</name>
        <dbReference type="ChEBI" id="CHEBI:58210"/>
    </ligand>
</feature>
<evidence type="ECO:0000256" key="1">
    <source>
        <dbReference type="ARBA" id="ARBA00001917"/>
    </source>
</evidence>
<feature type="binding site" evidence="12">
    <location>
        <position position="457"/>
    </location>
    <ligand>
        <name>NADP(+)</name>
        <dbReference type="ChEBI" id="CHEBI:58349"/>
    </ligand>
</feature>
<dbReference type="InterPro" id="IPR029039">
    <property type="entry name" value="Flavoprotein-like_sf"/>
</dbReference>
<feature type="binding site" evidence="12">
    <location>
        <position position="347"/>
    </location>
    <ligand>
        <name>FAD</name>
        <dbReference type="ChEBI" id="CHEBI:57692"/>
    </ligand>
</feature>
<dbReference type="GO" id="GO:0010181">
    <property type="term" value="F:FMN binding"/>
    <property type="evidence" value="ECO:0007669"/>
    <property type="project" value="UniProtKB-UniRule"/>
</dbReference>
<dbReference type="STRING" id="64144.ENSATEP00000010749"/>
<comment type="catalytic activity">
    <reaction evidence="9">
        <text>2 oxidized [2Fe-2S]-[protein] + NADPH = 2 reduced [2Fe-2S]-[protein] + NADP(+) + H(+)</text>
        <dbReference type="Rhea" id="RHEA:67716"/>
        <dbReference type="Rhea" id="RHEA-COMP:17327"/>
        <dbReference type="Rhea" id="RHEA-COMP:17328"/>
        <dbReference type="ChEBI" id="CHEBI:15378"/>
        <dbReference type="ChEBI" id="CHEBI:33737"/>
        <dbReference type="ChEBI" id="CHEBI:33738"/>
        <dbReference type="ChEBI" id="CHEBI:57783"/>
        <dbReference type="ChEBI" id="CHEBI:58349"/>
    </reaction>
    <physiologicalReaction direction="left-to-right" evidence="9">
        <dbReference type="Rhea" id="RHEA:67717"/>
    </physiologicalReaction>
</comment>
<feature type="domain" description="Flavodoxin-like" evidence="13">
    <location>
        <begin position="6"/>
        <end position="150"/>
    </location>
</feature>
<keyword evidence="16" id="KW-1185">Reference proteome</keyword>
<feature type="binding site" evidence="12">
    <location>
        <position position="593"/>
    </location>
    <ligand>
        <name>FAD</name>
        <dbReference type="ChEBI" id="CHEBI:57692"/>
    </ligand>
</feature>
<reference evidence="15" key="1">
    <citation type="submission" date="2021-04" db="EMBL/GenBank/DDBJ databases">
        <authorList>
            <consortium name="Wellcome Sanger Institute Data Sharing"/>
        </authorList>
    </citation>
    <scope>NUCLEOTIDE SEQUENCE [LARGE SCALE GENOMIC DNA]</scope>
</reference>
<dbReference type="Gene3D" id="3.40.50.360">
    <property type="match status" value="1"/>
</dbReference>
<dbReference type="SUPFAM" id="SSF52218">
    <property type="entry name" value="Flavoproteins"/>
    <property type="match status" value="1"/>
</dbReference>
<dbReference type="SUPFAM" id="SSF63380">
    <property type="entry name" value="Riboflavin synthase domain-like"/>
    <property type="match status" value="1"/>
</dbReference>
<organism evidence="15 16">
    <name type="scientific">Anabas testudineus</name>
    <name type="common">Climbing perch</name>
    <name type="synonym">Anthias testudineus</name>
    <dbReference type="NCBI Taxonomy" id="64144"/>
    <lineage>
        <taxon>Eukaryota</taxon>
        <taxon>Metazoa</taxon>
        <taxon>Chordata</taxon>
        <taxon>Craniata</taxon>
        <taxon>Vertebrata</taxon>
        <taxon>Euteleostomi</taxon>
        <taxon>Actinopterygii</taxon>
        <taxon>Neopterygii</taxon>
        <taxon>Teleostei</taxon>
        <taxon>Neoteleostei</taxon>
        <taxon>Acanthomorphata</taxon>
        <taxon>Anabantaria</taxon>
        <taxon>Anabantiformes</taxon>
        <taxon>Anabantoidei</taxon>
        <taxon>Anabantidae</taxon>
        <taxon>Anabas</taxon>
    </lineage>
</organism>
<feature type="binding site" evidence="12">
    <location>
        <begin position="379"/>
        <end position="382"/>
    </location>
    <ligand>
        <name>FAD</name>
        <dbReference type="ChEBI" id="CHEBI:57692"/>
    </ligand>
</feature>
<dbReference type="InterPro" id="IPR008254">
    <property type="entry name" value="Flavodoxin/NO_synth"/>
</dbReference>
<dbReference type="GO" id="GO:0048471">
    <property type="term" value="C:perinuclear region of cytoplasm"/>
    <property type="evidence" value="ECO:0007669"/>
    <property type="project" value="UniProtKB-SubCell"/>
</dbReference>
<evidence type="ECO:0000256" key="9">
    <source>
        <dbReference type="ARBA" id="ARBA00052174"/>
    </source>
</evidence>
<dbReference type="InterPro" id="IPR001094">
    <property type="entry name" value="Flavdoxin-like"/>
</dbReference>
<feature type="binding site" evidence="12">
    <location>
        <begin position="413"/>
        <end position="416"/>
    </location>
    <ligand>
        <name>FAD</name>
        <dbReference type="ChEBI" id="CHEBI:57692"/>
    </ligand>
</feature>
<evidence type="ECO:0000256" key="4">
    <source>
        <dbReference type="ARBA" id="ARBA00022630"/>
    </source>
</evidence>
<gene>
    <name evidence="12 15" type="primary">NDOR1</name>
</gene>
<sequence>MSQPTLLVLYGSQTGTAQDTAHRIVRQAQRRRLQVQVMPLDDYNVSNLISESLVVFVCATTGQGDPPDNMKNFWRFLFRKSLPVGSLSRLDCAVLGLGDSSYPKFNFVAKKLHKRLQHLGASLLLPVGLADEQHDLGSDAVIDLWLTSFWEKAFALYPHLADVIPLSEDEPLPPMYTFHFLEDVTEKVDERQRIPTEQTVHSQSYPFPARLIFNRRVTDLSHFQDVRHIEFDITGSNIEFAAGDVVNMRPCNTKEDVQQFCQLLRLDPEARFILRATGNTAVPARLPQPCTVNYLVENYLDIAAVPRRSFFELLSTFATNELERDKLVEFSSAAGQNELYTYCNRPRRTALEVLVDFPHTTAELNVDYLLDLFPEIQPRSFSIASSLQAHPHRLQILVAVVQYKTKLYKPRRGLCSTWLASLDPAQGEVFVPLWVKKGSLKFPKEKDTPVIMVGPGTGVAPFRSALQERVAEGKTVNILFFGCRSESKDFYFRSEWEEMMERGHLNLFTAFSRDQEEKVYVQHRVRENAQLLWDLIANKSACFYIAGSAKQMPASVGDALKEVFQQEGGLSAEEAEQMFMAMEKTGRLQSETWS</sequence>
<reference evidence="15" key="2">
    <citation type="submission" date="2025-08" db="UniProtKB">
        <authorList>
            <consortium name="Ensembl"/>
        </authorList>
    </citation>
    <scope>IDENTIFICATION</scope>
</reference>
<dbReference type="HAMAP" id="MF_03178">
    <property type="entry name" value="NDOR1"/>
    <property type="match status" value="1"/>
</dbReference>
<dbReference type="GO" id="GO:0016651">
    <property type="term" value="F:oxidoreductase activity, acting on NAD(P)H"/>
    <property type="evidence" value="ECO:0007669"/>
    <property type="project" value="UniProtKB-UniRule"/>
</dbReference>
<dbReference type="Gene3D" id="3.40.50.80">
    <property type="entry name" value="Nucleotide-binding domain of ferredoxin-NADP reductase (FNR) module"/>
    <property type="match status" value="1"/>
</dbReference>
<feature type="domain" description="FAD-binding FR-type" evidence="14">
    <location>
        <begin position="204"/>
        <end position="443"/>
    </location>
</feature>
<evidence type="ECO:0000256" key="8">
    <source>
        <dbReference type="ARBA" id="ARBA00023002"/>
    </source>
</evidence>
<dbReference type="InterPro" id="IPR023173">
    <property type="entry name" value="NADPH_Cyt_P450_Rdtase_alpha"/>
</dbReference>
<dbReference type="GO" id="GO:0050661">
    <property type="term" value="F:NADP binding"/>
    <property type="evidence" value="ECO:0007669"/>
    <property type="project" value="UniProtKB-UniRule"/>
</dbReference>
<evidence type="ECO:0000256" key="5">
    <source>
        <dbReference type="ARBA" id="ARBA00022643"/>
    </source>
</evidence>
<dbReference type="GO" id="GO:0160246">
    <property type="term" value="F:NADPH-iron-sulfur [2Fe-2S] protein oxidoreductase activity"/>
    <property type="evidence" value="ECO:0007669"/>
    <property type="project" value="InterPro"/>
</dbReference>
<dbReference type="FunFam" id="1.20.990.10:FF:000008">
    <property type="entry name" value="NADPH-dependent diflavin oxidoreductase 1"/>
    <property type="match status" value="1"/>
</dbReference>
<comment type="caution">
    <text evidence="12">Lacks conserved residue(s) required for the propagation of feature annotation.</text>
</comment>
<feature type="binding site" evidence="12">
    <location>
        <begin position="97"/>
        <end position="106"/>
    </location>
    <ligand>
        <name>FMN</name>
        <dbReference type="ChEBI" id="CHEBI:58210"/>
    </ligand>
</feature>
<dbReference type="GeneTree" id="ENSGT00930000151050"/>
<dbReference type="Gene3D" id="1.20.990.10">
    <property type="entry name" value="NADPH-cytochrome p450 Reductase, Chain A, domain 3"/>
    <property type="match status" value="1"/>
</dbReference>
<evidence type="ECO:0000256" key="11">
    <source>
        <dbReference type="ARBA" id="ARBA00063044"/>
    </source>
</evidence>
<evidence type="ECO:0000256" key="7">
    <source>
        <dbReference type="ARBA" id="ARBA00022857"/>
    </source>
</evidence>
<dbReference type="FunFam" id="3.40.50.360:FF:000015">
    <property type="entry name" value="NADPH-dependent diflavin oxidoreductase 1"/>
    <property type="match status" value="1"/>
</dbReference>
<evidence type="ECO:0000256" key="3">
    <source>
        <dbReference type="ARBA" id="ARBA00022490"/>
    </source>
</evidence>
<keyword evidence="5 12" id="KW-0288">FMN</keyword>
<dbReference type="InterPro" id="IPR001709">
    <property type="entry name" value="Flavoprot_Pyr_Nucl_cyt_Rdtase"/>
</dbReference>
<dbReference type="PANTHER" id="PTHR19384">
    <property type="entry name" value="NITRIC OXIDE SYNTHASE-RELATED"/>
    <property type="match status" value="1"/>
</dbReference>
<comment type="similarity">
    <text evidence="12">In the C-terminal section; belongs to the flavoprotein pyridine nucleotide cytochrome reductase family.</text>
</comment>
<dbReference type="Pfam" id="PF00667">
    <property type="entry name" value="FAD_binding_1"/>
    <property type="match status" value="1"/>
</dbReference>
<dbReference type="Pfam" id="PF00258">
    <property type="entry name" value="Flavodoxin_1"/>
    <property type="match status" value="1"/>
</dbReference>
<dbReference type="GO" id="GO:0050660">
    <property type="term" value="F:flavin adenine dinucleotide binding"/>
    <property type="evidence" value="ECO:0007669"/>
    <property type="project" value="UniProtKB-UniRule"/>
</dbReference>
<dbReference type="PANTHER" id="PTHR19384:SF10">
    <property type="entry name" value="NADPH-DEPENDENT DIFLAVIN OXIDOREDUCTASE 1"/>
    <property type="match status" value="1"/>
</dbReference>
<keyword evidence="6 12" id="KW-0274">FAD</keyword>
<keyword evidence="8 12" id="KW-0560">Oxidoreductase</keyword>
<feature type="binding site" evidence="12">
    <location>
        <begin position="512"/>
        <end position="513"/>
    </location>
    <ligand>
        <name>NADP(+)</name>
        <dbReference type="ChEBI" id="CHEBI:58349"/>
    </ligand>
</feature>
<dbReference type="OrthoDB" id="1856718at2759"/>
<dbReference type="SUPFAM" id="SSF52343">
    <property type="entry name" value="Ferredoxin reductase-like, C-terminal NADP-linked domain"/>
    <property type="match status" value="1"/>
</dbReference>
<feature type="binding site" evidence="12">
    <location>
        <position position="132"/>
    </location>
    <ligand>
        <name>FMN</name>
        <dbReference type="ChEBI" id="CHEBI:58210"/>
    </ligand>
</feature>
<evidence type="ECO:0000256" key="10">
    <source>
        <dbReference type="ARBA" id="ARBA00059862"/>
    </source>
</evidence>
<dbReference type="GO" id="GO:0005829">
    <property type="term" value="C:cytosol"/>
    <property type="evidence" value="ECO:0007669"/>
    <property type="project" value="UniProtKB-ARBA"/>
</dbReference>
<feature type="binding site" evidence="12">
    <location>
        <begin position="59"/>
        <end position="62"/>
    </location>
    <ligand>
        <name>FMN</name>
        <dbReference type="ChEBI" id="CHEBI:58210"/>
    </ligand>
</feature>
<comment type="subunit">
    <text evidence="11">Interacts with CIAPIN1; as part of the cytosolic iron-sulfur (Fe-S) protein assembly (CIA) machinery. Interacts with DCPS.</text>
</comment>
<dbReference type="Ensembl" id="ENSATET00000010933.3">
    <property type="protein sequence ID" value="ENSATEP00000010749.1"/>
    <property type="gene ID" value="ENSATEG00000007563.3"/>
</dbReference>
<dbReference type="FunCoup" id="A0A3Q1HTT0">
    <property type="interactions" value="1336"/>
</dbReference>
<comment type="subcellular location">
    <subcellularLocation>
        <location evidence="12">Cytoplasm</location>
        <location evidence="12">Perinuclear region</location>
    </subcellularLocation>
    <text evidence="12">Concentrated in perinuclear structure.</text>
</comment>
<dbReference type="PROSITE" id="PS51384">
    <property type="entry name" value="FAD_FR"/>
    <property type="match status" value="1"/>
</dbReference>
<dbReference type="PRINTS" id="PR00371">
    <property type="entry name" value="FPNCR"/>
</dbReference>
<evidence type="ECO:0000256" key="2">
    <source>
        <dbReference type="ARBA" id="ARBA00001974"/>
    </source>
</evidence>
<dbReference type="Gene3D" id="2.40.30.10">
    <property type="entry name" value="Translation factors"/>
    <property type="match status" value="1"/>
</dbReference>
<keyword evidence="3 12" id="KW-0963">Cytoplasm</keyword>
<dbReference type="InterPro" id="IPR003097">
    <property type="entry name" value="CysJ-like_FAD-binding"/>
</dbReference>
<dbReference type="InterPro" id="IPR017938">
    <property type="entry name" value="Riboflavin_synthase-like_b-brl"/>
</dbReference>
<dbReference type="RefSeq" id="XP_026195988.1">
    <property type="nucleotide sequence ID" value="XM_026340203.1"/>
</dbReference>
<keyword evidence="7 12" id="KW-0521">NADP</keyword>
<protein>
    <recommendedName>
        <fullName evidence="12">NADPH-dependent diflavin oxidoreductase 1</fullName>
        <ecNumber evidence="12">1.18.1.-</ecNumber>
    </recommendedName>
    <alternativeName>
        <fullName evidence="12">NADPH-dependent FMN and FAD-containing oxidoreductase</fullName>
    </alternativeName>
</protein>
<dbReference type="EC" id="1.18.1.-" evidence="12"/>
<comment type="similarity">
    <text evidence="12">In the N-terminal section; belongs to the flavodoxin family.</text>
</comment>
<evidence type="ECO:0000256" key="6">
    <source>
        <dbReference type="ARBA" id="ARBA00022827"/>
    </source>
</evidence>
<dbReference type="GO" id="GO:0005634">
    <property type="term" value="C:nucleus"/>
    <property type="evidence" value="ECO:0007669"/>
    <property type="project" value="UniProtKB-ARBA"/>
</dbReference>
<dbReference type="GO" id="GO:0016226">
    <property type="term" value="P:iron-sulfur cluster assembly"/>
    <property type="evidence" value="ECO:0007669"/>
    <property type="project" value="UniProtKB-UniRule"/>
</dbReference>
<evidence type="ECO:0000259" key="13">
    <source>
        <dbReference type="PROSITE" id="PS50902"/>
    </source>
</evidence>
<dbReference type="PRINTS" id="PR00369">
    <property type="entry name" value="FLAVODOXIN"/>
</dbReference>
<dbReference type="InterPro" id="IPR028879">
    <property type="entry name" value="NDOR1"/>
</dbReference>
<dbReference type="Proteomes" id="UP000265040">
    <property type="component" value="Chromosome 22"/>
</dbReference>
<dbReference type="OMA" id="DIMSIPR"/>
<dbReference type="Pfam" id="PF00175">
    <property type="entry name" value="NAD_binding_1"/>
    <property type="match status" value="1"/>
</dbReference>
<dbReference type="InterPro" id="IPR001433">
    <property type="entry name" value="OxRdtase_FAD/NAD-bd"/>
</dbReference>
<comment type="function">
    <text evidence="10">NADPH-dependent reductase which is a central component of the cytosolic iron-sulfur (Fe-S) protein assembly (CIA) machinery. Transfers electrons from NADPH via its FAD and FMN prosthetic groups to the [2Fe-2S] cluster of CIAPIN1, another key component of the CIA machinery. In turn, this reduced cluster provides electrons for assembly of cytosolic iron-sulfur cluster proteins. It can also reduce the [2Fe-2S] cluster of CISD1 and activate this protein implicated in Fe/S cluster repair. In vitro can fully activate methionine synthase/MTR in the presence of soluble cytochrome b5/CYB5A.</text>
</comment>
<name>A0A3Q1HTT0_ANATE</name>
<evidence type="ECO:0000313" key="15">
    <source>
        <dbReference type="Ensembl" id="ENSATEP00000010749.1"/>
    </source>
</evidence>
<dbReference type="InParanoid" id="A0A3Q1HTT0"/>
<evidence type="ECO:0000256" key="12">
    <source>
        <dbReference type="HAMAP-Rule" id="MF_03178"/>
    </source>
</evidence>
<dbReference type="PROSITE" id="PS50902">
    <property type="entry name" value="FLAVODOXIN_LIKE"/>
    <property type="match status" value="1"/>
</dbReference>
<dbReference type="GeneID" id="113148498"/>
<proteinExistence type="inferred from homology"/>
<comment type="cofactor">
    <cofactor evidence="2 12">
        <name>FAD</name>
        <dbReference type="ChEBI" id="CHEBI:57692"/>
    </cofactor>
</comment>
<dbReference type="InterPro" id="IPR017927">
    <property type="entry name" value="FAD-bd_FR_type"/>
</dbReference>
<accession>A0A3Q1HTT0</accession>
<dbReference type="InterPro" id="IPR039261">
    <property type="entry name" value="FNR_nucleotide-bd"/>
</dbReference>
<comment type="similarity">
    <text evidence="12">Belongs to the NADPH-dependent diflavin oxidoreductase NDOR1 family.</text>
</comment>
<reference evidence="15" key="3">
    <citation type="submission" date="2025-09" db="UniProtKB">
        <authorList>
            <consortium name="Ensembl"/>
        </authorList>
    </citation>
    <scope>IDENTIFICATION</scope>
</reference>
<evidence type="ECO:0000259" key="14">
    <source>
        <dbReference type="PROSITE" id="PS51384"/>
    </source>
</evidence>